<dbReference type="PANTHER" id="PTHR30040">
    <property type="entry name" value="THIAMINE BIOSYNTHESIS LIPOPROTEIN APBE"/>
    <property type="match status" value="1"/>
</dbReference>
<accession>A0A6P2C572</accession>
<comment type="catalytic activity">
    <reaction evidence="10">
        <text>L-threonyl-[protein] + FAD = FMN-L-threonyl-[protein] + AMP + H(+)</text>
        <dbReference type="Rhea" id="RHEA:36847"/>
        <dbReference type="Rhea" id="RHEA-COMP:11060"/>
        <dbReference type="Rhea" id="RHEA-COMP:11061"/>
        <dbReference type="ChEBI" id="CHEBI:15378"/>
        <dbReference type="ChEBI" id="CHEBI:30013"/>
        <dbReference type="ChEBI" id="CHEBI:57692"/>
        <dbReference type="ChEBI" id="CHEBI:74257"/>
        <dbReference type="ChEBI" id="CHEBI:456215"/>
        <dbReference type="EC" id="2.7.1.180"/>
    </reaction>
</comment>
<evidence type="ECO:0000256" key="1">
    <source>
        <dbReference type="ARBA" id="ARBA00001946"/>
    </source>
</evidence>
<dbReference type="EMBL" id="RPFW01000001">
    <property type="protein sequence ID" value="TVZ06147.1"/>
    <property type="molecule type" value="Genomic_DNA"/>
</dbReference>
<sequence>MLRGELSEPEVEVPSAGDGSLGFSAWTALGFLVQLVVTDPGVVAAARELLEADLLALDLACSRFRSDSELVAVGTAARGAAREVTVSVSPLLAEAVAVSLRAAQLTDGDVDPTVGGALAALGYDRDFAELGAGGPGGDGLAVADATVTPLRGRLGVRVIPGWRAVRVDLARMRLTVPAGVQLDLGATVKGWAADRSAARIAERLGCGVLVSLGGDTAVAGEPPEGGWRIRVQDRTALPDEPPGGPSQVVTIRDGGLATSSTAARRWRRGGDILHHILDPRTGRPAAPVWRTVSVAAATCADANTAATAAIIRGRQALPWLSGLKLPSRLVAQDGTVHTLAGWPADPA</sequence>
<comment type="caution">
    <text evidence="11">The sequence shown here is derived from an EMBL/GenBank/DDBJ whole genome shotgun (WGS) entry which is preliminary data.</text>
</comment>
<evidence type="ECO:0000256" key="3">
    <source>
        <dbReference type="ARBA" id="ARBA00016337"/>
    </source>
</evidence>
<protein>
    <recommendedName>
        <fullName evidence="3">FAD:protein FMN transferase</fullName>
        <ecNumber evidence="2">2.7.1.180</ecNumber>
    </recommendedName>
    <alternativeName>
        <fullName evidence="9">Flavin transferase</fullName>
    </alternativeName>
</protein>
<dbReference type="InterPro" id="IPR003374">
    <property type="entry name" value="ApbE-like_sf"/>
</dbReference>
<dbReference type="InterPro" id="IPR024932">
    <property type="entry name" value="ApbE"/>
</dbReference>
<dbReference type="OrthoDB" id="9778595at2"/>
<keyword evidence="7" id="KW-0274">FAD</keyword>
<proteinExistence type="predicted"/>
<evidence type="ECO:0000313" key="11">
    <source>
        <dbReference type="EMBL" id="TVZ06147.1"/>
    </source>
</evidence>
<keyword evidence="12" id="KW-1185">Reference proteome</keyword>
<keyword evidence="8" id="KW-0460">Magnesium</keyword>
<gene>
    <name evidence="11" type="ORF">EAS64_01490</name>
</gene>
<dbReference type="GO" id="GO:0016740">
    <property type="term" value="F:transferase activity"/>
    <property type="evidence" value="ECO:0007669"/>
    <property type="project" value="UniProtKB-KW"/>
</dbReference>
<dbReference type="SUPFAM" id="SSF143631">
    <property type="entry name" value="ApbE-like"/>
    <property type="match status" value="1"/>
</dbReference>
<evidence type="ECO:0000256" key="7">
    <source>
        <dbReference type="ARBA" id="ARBA00022827"/>
    </source>
</evidence>
<evidence type="ECO:0000256" key="5">
    <source>
        <dbReference type="ARBA" id="ARBA00022679"/>
    </source>
</evidence>
<dbReference type="Proteomes" id="UP000460272">
    <property type="component" value="Unassembled WGS sequence"/>
</dbReference>
<evidence type="ECO:0000256" key="2">
    <source>
        <dbReference type="ARBA" id="ARBA00011955"/>
    </source>
</evidence>
<name>A0A6P2C572_9ACTN</name>
<evidence type="ECO:0000256" key="6">
    <source>
        <dbReference type="ARBA" id="ARBA00022723"/>
    </source>
</evidence>
<dbReference type="GO" id="GO:0046872">
    <property type="term" value="F:metal ion binding"/>
    <property type="evidence" value="ECO:0007669"/>
    <property type="project" value="UniProtKB-KW"/>
</dbReference>
<organism evidence="11 12">
    <name type="scientific">Trebonia kvetii</name>
    <dbReference type="NCBI Taxonomy" id="2480626"/>
    <lineage>
        <taxon>Bacteria</taxon>
        <taxon>Bacillati</taxon>
        <taxon>Actinomycetota</taxon>
        <taxon>Actinomycetes</taxon>
        <taxon>Streptosporangiales</taxon>
        <taxon>Treboniaceae</taxon>
        <taxon>Trebonia</taxon>
    </lineage>
</organism>
<reference evidence="11 12" key="1">
    <citation type="submission" date="2018-11" db="EMBL/GenBank/DDBJ databases">
        <title>Trebonia kvetii gen.nov., sp.nov., a novel acidophilic actinobacterium, and proposal of the new actinobacterial family Treboniaceae fam. nov.</title>
        <authorList>
            <person name="Rapoport D."/>
            <person name="Sagova-Mareckova M."/>
            <person name="Sedlacek I."/>
            <person name="Provaznik J."/>
            <person name="Kralova S."/>
            <person name="Pavlinic D."/>
            <person name="Benes V."/>
            <person name="Kopecky J."/>
        </authorList>
    </citation>
    <scope>NUCLEOTIDE SEQUENCE [LARGE SCALE GENOMIC DNA]</scope>
    <source>
        <strain evidence="11 12">15Tr583</strain>
    </source>
</reference>
<dbReference type="EC" id="2.7.1.180" evidence="2"/>
<keyword evidence="4" id="KW-0285">Flavoprotein</keyword>
<dbReference type="Pfam" id="PF02424">
    <property type="entry name" value="ApbE"/>
    <property type="match status" value="1"/>
</dbReference>
<keyword evidence="6" id="KW-0479">Metal-binding</keyword>
<evidence type="ECO:0000313" key="12">
    <source>
        <dbReference type="Proteomes" id="UP000460272"/>
    </source>
</evidence>
<evidence type="ECO:0000256" key="10">
    <source>
        <dbReference type="ARBA" id="ARBA00048540"/>
    </source>
</evidence>
<evidence type="ECO:0000256" key="9">
    <source>
        <dbReference type="ARBA" id="ARBA00031306"/>
    </source>
</evidence>
<dbReference type="AlphaFoldDB" id="A0A6P2C572"/>
<dbReference type="RefSeq" id="WP_145850901.1">
    <property type="nucleotide sequence ID" value="NZ_RPFW01000001.1"/>
</dbReference>
<evidence type="ECO:0000256" key="4">
    <source>
        <dbReference type="ARBA" id="ARBA00022630"/>
    </source>
</evidence>
<dbReference type="PANTHER" id="PTHR30040:SF2">
    <property type="entry name" value="FAD:PROTEIN FMN TRANSFERASE"/>
    <property type="match status" value="1"/>
</dbReference>
<keyword evidence="5 11" id="KW-0808">Transferase</keyword>
<evidence type="ECO:0000256" key="8">
    <source>
        <dbReference type="ARBA" id="ARBA00022842"/>
    </source>
</evidence>
<dbReference type="Gene3D" id="3.10.520.10">
    <property type="entry name" value="ApbE-like domains"/>
    <property type="match status" value="1"/>
</dbReference>
<comment type="cofactor">
    <cofactor evidence="1">
        <name>Mg(2+)</name>
        <dbReference type="ChEBI" id="CHEBI:18420"/>
    </cofactor>
</comment>